<gene>
    <name evidence="3" type="ORF">KDA27_22265</name>
</gene>
<dbReference type="Gene3D" id="2.60.40.4070">
    <property type="match status" value="1"/>
</dbReference>
<sequence length="704" mass="74839">MKLRSLAPFLSLITVLSTFAARESVATCTDYTQGMQWVQSLLPVAEYAYVCLDWEGDYLVGVGLAGAIGVPTSCLVIYDVSTPTSPTLLSSEFSDALIEDVVIRGTYAALVTGNLTLVSLTGAGGGEVPGVHNVRDITWVGDYLYAGTTGGLVILDLADPEAPSIVGTIPTVGRSNAELIVMGDYLYYMDLDLQIIDIRDPSNPSVAATVPTGLLEHIAFDGETLFASRSSTLYVYDVSDPLSPVSIATMDDPWGDRIDAFQVDGDLLVYGTRLTAVSVEDPFHPHVVGNAGFLASDIAIENETLFAAGERAGIFMVDISDPASQYELEQRMEFEVRDVGDLGDWIAVAGEGRVDIYDAVTLAPVNSLDFEAHVTNVPVLGTLGLVIEEGGTAWPVDFSDVESPIVYPSFELPYGTTDTDVDGGVFYVLSGSGVATVDLSDPTNPVTVGPNSVLSMGWRPSVDGNLCAIWHYNGYSTLWDISDPGDPVLQYVFENLSSDVFLRGSYLYAASAGEIRTYDVTTPTNPVLVHTAPWPSSSGKLEALGGVLYGTSSKGVIAFDLTDPSAPHLVGDLAASGETLFPTGDAIFTNHARQTSRVPIVCDIASIEPGDRGPASVIDVVPNPFFARVRISYQAASTGISSVGVFDSSGRLVRSLFSGVLEAGRHEWEWNGLTELGAVAPTGVYYVRAQGSHGTQAETVVRIR</sequence>
<dbReference type="Pfam" id="PF08309">
    <property type="entry name" value="LVIVD"/>
    <property type="match status" value="6"/>
</dbReference>
<evidence type="ECO:0000313" key="4">
    <source>
        <dbReference type="Proteomes" id="UP000739538"/>
    </source>
</evidence>
<comment type="caution">
    <text evidence="3">The sequence shown here is derived from an EMBL/GenBank/DDBJ whole genome shotgun (WGS) entry which is preliminary data.</text>
</comment>
<evidence type="ECO:0000259" key="2">
    <source>
        <dbReference type="Pfam" id="PF13860"/>
    </source>
</evidence>
<accession>A0A956NIS5</accession>
<reference evidence="3" key="2">
    <citation type="journal article" date="2021" name="Microbiome">
        <title>Successional dynamics and alternative stable states in a saline activated sludge microbial community over 9 years.</title>
        <authorList>
            <person name="Wang Y."/>
            <person name="Ye J."/>
            <person name="Ju F."/>
            <person name="Liu L."/>
            <person name="Boyd J.A."/>
            <person name="Deng Y."/>
            <person name="Parks D.H."/>
            <person name="Jiang X."/>
            <person name="Yin X."/>
            <person name="Woodcroft B.J."/>
            <person name="Tyson G.W."/>
            <person name="Hugenholtz P."/>
            <person name="Polz M.F."/>
            <person name="Zhang T."/>
        </authorList>
    </citation>
    <scope>NUCLEOTIDE SEQUENCE</scope>
    <source>
        <strain evidence="3">HKST-UBA02</strain>
    </source>
</reference>
<dbReference type="Proteomes" id="UP000739538">
    <property type="component" value="Unassembled WGS sequence"/>
</dbReference>
<dbReference type="SUPFAM" id="SSF50998">
    <property type="entry name" value="Quinoprotein alcohol dehydrogenase-like"/>
    <property type="match status" value="1"/>
</dbReference>
<dbReference type="AlphaFoldDB" id="A0A956NIS5"/>
<name>A0A956NIS5_UNCEI</name>
<dbReference type="InterPro" id="IPR011047">
    <property type="entry name" value="Quinoprotein_ADH-like_sf"/>
</dbReference>
<organism evidence="3 4">
    <name type="scientific">Eiseniibacteriota bacterium</name>
    <dbReference type="NCBI Taxonomy" id="2212470"/>
    <lineage>
        <taxon>Bacteria</taxon>
        <taxon>Candidatus Eiseniibacteriota</taxon>
    </lineage>
</organism>
<evidence type="ECO:0000256" key="1">
    <source>
        <dbReference type="SAM" id="SignalP"/>
    </source>
</evidence>
<reference evidence="3" key="1">
    <citation type="submission" date="2020-04" db="EMBL/GenBank/DDBJ databases">
        <authorList>
            <person name="Zhang T."/>
        </authorList>
    </citation>
    <scope>NUCLEOTIDE SEQUENCE</scope>
    <source>
        <strain evidence="3">HKST-UBA02</strain>
    </source>
</reference>
<dbReference type="Pfam" id="PF13860">
    <property type="entry name" value="FlgD_ig"/>
    <property type="match status" value="1"/>
</dbReference>
<proteinExistence type="predicted"/>
<keyword evidence="1" id="KW-0732">Signal</keyword>
<feature type="signal peptide" evidence="1">
    <location>
        <begin position="1"/>
        <end position="20"/>
    </location>
</feature>
<feature type="chain" id="PRO_5037442005" description="FlgD/Vpr Ig-like domain-containing protein" evidence="1">
    <location>
        <begin position="21"/>
        <end position="704"/>
    </location>
</feature>
<dbReference type="InterPro" id="IPR013211">
    <property type="entry name" value="LVIVD"/>
</dbReference>
<protein>
    <recommendedName>
        <fullName evidence="2">FlgD/Vpr Ig-like domain-containing protein</fullName>
    </recommendedName>
</protein>
<dbReference type="EMBL" id="JAGQHS010000182">
    <property type="protein sequence ID" value="MCA9758538.1"/>
    <property type="molecule type" value="Genomic_DNA"/>
</dbReference>
<dbReference type="SUPFAM" id="SSF50969">
    <property type="entry name" value="YVTN repeat-like/Quinoprotein amine dehydrogenase"/>
    <property type="match status" value="1"/>
</dbReference>
<evidence type="ECO:0000313" key="3">
    <source>
        <dbReference type="EMBL" id="MCA9758538.1"/>
    </source>
</evidence>
<dbReference type="InterPro" id="IPR011044">
    <property type="entry name" value="Quino_amine_DH_bsu"/>
</dbReference>
<feature type="domain" description="FlgD/Vpr Ig-like" evidence="2">
    <location>
        <begin position="642"/>
        <end position="692"/>
    </location>
</feature>
<dbReference type="InterPro" id="IPR025965">
    <property type="entry name" value="FlgD/Vpr_Ig-like"/>
</dbReference>